<dbReference type="EMBL" id="QZVS01000085">
    <property type="protein sequence ID" value="RJT88115.1"/>
    <property type="molecule type" value="Genomic_DNA"/>
</dbReference>
<sequence length="89" mass="9202">MTANVGIVEADGLTVDSLTPRLLGKKIRVALTDGTQASGTLSEYRIVTVGRKMDVPGGPLVRSSTVVTLTIHGLGAIEVAGNAWVTETP</sequence>
<evidence type="ECO:0000313" key="2">
    <source>
        <dbReference type="Proteomes" id="UP000272015"/>
    </source>
</evidence>
<proteinExistence type="predicted"/>
<comment type="caution">
    <text evidence="1">The sequence shown here is derived from an EMBL/GenBank/DDBJ whole genome shotgun (WGS) entry which is preliminary data.</text>
</comment>
<name>A0A3A5MG74_9MICO</name>
<organism evidence="1 2">
    <name type="scientific">Cryobacterium melibiosiphilum</name>
    <dbReference type="NCBI Taxonomy" id="995039"/>
    <lineage>
        <taxon>Bacteria</taxon>
        <taxon>Bacillati</taxon>
        <taxon>Actinomycetota</taxon>
        <taxon>Actinomycetes</taxon>
        <taxon>Micrococcales</taxon>
        <taxon>Microbacteriaceae</taxon>
        <taxon>Cryobacterium</taxon>
    </lineage>
</organism>
<protein>
    <submittedName>
        <fullName evidence="1">Uncharacterized protein</fullName>
    </submittedName>
</protein>
<dbReference type="Proteomes" id="UP000272015">
    <property type="component" value="Unassembled WGS sequence"/>
</dbReference>
<reference evidence="1 2" key="1">
    <citation type="submission" date="2018-09" db="EMBL/GenBank/DDBJ databases">
        <title>Novel species of Cryobacterium.</title>
        <authorList>
            <person name="Liu Q."/>
            <person name="Xin Y.-H."/>
        </authorList>
    </citation>
    <scope>NUCLEOTIDE SEQUENCE [LARGE SCALE GENOMIC DNA]</scope>
    <source>
        <strain evidence="1 2">Hh39</strain>
    </source>
</reference>
<accession>A0A3A5MG74</accession>
<evidence type="ECO:0000313" key="1">
    <source>
        <dbReference type="EMBL" id="RJT88115.1"/>
    </source>
</evidence>
<dbReference type="AlphaFoldDB" id="A0A3A5MG74"/>
<keyword evidence="2" id="KW-1185">Reference proteome</keyword>
<dbReference type="RefSeq" id="WP_119974923.1">
    <property type="nucleotide sequence ID" value="NZ_JBHSQA010000012.1"/>
</dbReference>
<gene>
    <name evidence="1" type="ORF">D6T64_12055</name>
</gene>